<dbReference type="Gene3D" id="1.10.357.10">
    <property type="entry name" value="Tetracycline Repressor, domain 2"/>
    <property type="match status" value="1"/>
</dbReference>
<protein>
    <submittedName>
        <fullName evidence="4">TetR family transcriptional regulator</fullName>
    </submittedName>
</protein>
<dbReference type="PANTHER" id="PTHR30055">
    <property type="entry name" value="HTH-TYPE TRANSCRIPTIONAL REGULATOR RUTR"/>
    <property type="match status" value="1"/>
</dbReference>
<dbReference type="InterPro" id="IPR050109">
    <property type="entry name" value="HTH-type_TetR-like_transc_reg"/>
</dbReference>
<name>A0ABQ6G5H6_9CHLR</name>
<keyword evidence="5" id="KW-1185">Reference proteome</keyword>
<dbReference type="InterPro" id="IPR001647">
    <property type="entry name" value="HTH_TetR"/>
</dbReference>
<keyword evidence="1 2" id="KW-0238">DNA-binding</keyword>
<gene>
    <name evidence="4" type="ORF">KDH_71800</name>
</gene>
<dbReference type="PRINTS" id="PR00455">
    <property type="entry name" value="HTHTETR"/>
</dbReference>
<dbReference type="SUPFAM" id="SSF48498">
    <property type="entry name" value="Tetracyclin repressor-like, C-terminal domain"/>
    <property type="match status" value="1"/>
</dbReference>
<proteinExistence type="predicted"/>
<dbReference type="PANTHER" id="PTHR30055:SF226">
    <property type="entry name" value="HTH-TYPE TRANSCRIPTIONAL REGULATOR PKSA"/>
    <property type="match status" value="1"/>
</dbReference>
<dbReference type="PROSITE" id="PS50977">
    <property type="entry name" value="HTH_TETR_2"/>
    <property type="match status" value="1"/>
</dbReference>
<evidence type="ECO:0000256" key="2">
    <source>
        <dbReference type="PROSITE-ProRule" id="PRU00335"/>
    </source>
</evidence>
<reference evidence="4 5" key="1">
    <citation type="submission" date="2023-02" db="EMBL/GenBank/DDBJ databases">
        <title>Dictyobacter halimunensis sp. nov., a new member of the class Ktedonobacteria from forest soil in a geothermal area.</title>
        <authorList>
            <person name="Rachmania M.K."/>
            <person name="Ningsih F."/>
            <person name="Sakai Y."/>
            <person name="Yabe S."/>
            <person name="Yokota A."/>
            <person name="Sjamsuridzal W."/>
        </authorList>
    </citation>
    <scope>NUCLEOTIDE SEQUENCE [LARGE SCALE GENOMIC DNA]</scope>
    <source>
        <strain evidence="4 5">S3.2.2.5</strain>
    </source>
</reference>
<accession>A0ABQ6G5H6</accession>
<dbReference type="RefSeq" id="WP_338257402.1">
    <property type="nucleotide sequence ID" value="NZ_BSRI01000002.1"/>
</dbReference>
<dbReference type="InterPro" id="IPR036271">
    <property type="entry name" value="Tet_transcr_reg_TetR-rel_C_sf"/>
</dbReference>
<evidence type="ECO:0000313" key="5">
    <source>
        <dbReference type="Proteomes" id="UP001344906"/>
    </source>
</evidence>
<evidence type="ECO:0000259" key="3">
    <source>
        <dbReference type="PROSITE" id="PS50977"/>
    </source>
</evidence>
<organism evidence="4 5">
    <name type="scientific">Dictyobacter halimunensis</name>
    <dbReference type="NCBI Taxonomy" id="3026934"/>
    <lineage>
        <taxon>Bacteria</taxon>
        <taxon>Bacillati</taxon>
        <taxon>Chloroflexota</taxon>
        <taxon>Ktedonobacteria</taxon>
        <taxon>Ktedonobacterales</taxon>
        <taxon>Dictyobacteraceae</taxon>
        <taxon>Dictyobacter</taxon>
    </lineage>
</organism>
<dbReference type="EMBL" id="BSRI01000002">
    <property type="protein sequence ID" value="GLV60360.1"/>
    <property type="molecule type" value="Genomic_DNA"/>
</dbReference>
<evidence type="ECO:0000256" key="1">
    <source>
        <dbReference type="ARBA" id="ARBA00023125"/>
    </source>
</evidence>
<sequence>MTEKERGGLRERNKQQKFQRIKQAAQKCFETRGYEATQMREIAEEAQVGVGTVFLYVQNKQELLVLVYLDALSETLKEAFASVAEGWSLQEKLVHIFRLLLRFYARHPENSQVYLQTILFLQNKPGQHQDVARLNEYFLRELLNLFEQARRNKEIRADLDLRLAVQLVFALYYAALTSWTGSFSRLDEALQALPAAFELLFQGFHPLP</sequence>
<feature type="domain" description="HTH tetR-type" evidence="3">
    <location>
        <begin position="15"/>
        <end position="75"/>
    </location>
</feature>
<feature type="DNA-binding region" description="H-T-H motif" evidence="2">
    <location>
        <begin position="38"/>
        <end position="57"/>
    </location>
</feature>
<dbReference type="SUPFAM" id="SSF46689">
    <property type="entry name" value="Homeodomain-like"/>
    <property type="match status" value="1"/>
</dbReference>
<evidence type="ECO:0000313" key="4">
    <source>
        <dbReference type="EMBL" id="GLV60360.1"/>
    </source>
</evidence>
<comment type="caution">
    <text evidence="4">The sequence shown here is derived from an EMBL/GenBank/DDBJ whole genome shotgun (WGS) entry which is preliminary data.</text>
</comment>
<dbReference type="InterPro" id="IPR009057">
    <property type="entry name" value="Homeodomain-like_sf"/>
</dbReference>
<dbReference type="Pfam" id="PF00440">
    <property type="entry name" value="TetR_N"/>
    <property type="match status" value="1"/>
</dbReference>
<dbReference type="Proteomes" id="UP001344906">
    <property type="component" value="Unassembled WGS sequence"/>
</dbReference>